<dbReference type="OrthoDB" id="3234974at2759"/>
<reference evidence="1 2" key="1">
    <citation type="submission" date="2014-04" db="EMBL/GenBank/DDBJ databases">
        <authorList>
            <consortium name="DOE Joint Genome Institute"/>
            <person name="Kuo A."/>
            <person name="Kohler A."/>
            <person name="Costa M.D."/>
            <person name="Nagy L.G."/>
            <person name="Floudas D."/>
            <person name="Copeland A."/>
            <person name="Barry K.W."/>
            <person name="Cichocki N."/>
            <person name="Veneault-Fourrey C."/>
            <person name="LaButti K."/>
            <person name="Lindquist E.A."/>
            <person name="Lipzen A."/>
            <person name="Lundell T."/>
            <person name="Morin E."/>
            <person name="Murat C."/>
            <person name="Sun H."/>
            <person name="Tunlid A."/>
            <person name="Henrissat B."/>
            <person name="Grigoriev I.V."/>
            <person name="Hibbett D.S."/>
            <person name="Martin F."/>
            <person name="Nordberg H.P."/>
            <person name="Cantor M.N."/>
            <person name="Hua S.X."/>
        </authorList>
    </citation>
    <scope>NUCLEOTIDE SEQUENCE [LARGE SCALE GENOMIC DNA]</scope>
    <source>
        <strain evidence="1 2">Marx 270</strain>
    </source>
</reference>
<dbReference type="EMBL" id="KN831945">
    <property type="protein sequence ID" value="KIO13950.1"/>
    <property type="molecule type" value="Genomic_DNA"/>
</dbReference>
<protein>
    <submittedName>
        <fullName evidence="1">Uncharacterized protein</fullName>
    </submittedName>
</protein>
<proteinExistence type="predicted"/>
<sequence length="145" mass="15993">MSSGQELFMSIGVSLTRTPDISFEEQRIQDYLQAYIATNRPPAPCPQVPAAPTARSAMGLPPLFVPVAVPTTYDTSATRLPADLPAIHAFEPFKSVDESFQCISAQPLYSHFSHEVGNNARLLIIPSPPPRIWGRNICIQFYHTP</sequence>
<evidence type="ECO:0000313" key="2">
    <source>
        <dbReference type="Proteomes" id="UP000054217"/>
    </source>
</evidence>
<dbReference type="InParanoid" id="A0A0C3PIK2"/>
<name>A0A0C3PIK2_PISTI</name>
<reference evidence="2" key="2">
    <citation type="submission" date="2015-01" db="EMBL/GenBank/DDBJ databases">
        <title>Evolutionary Origins and Diversification of the Mycorrhizal Mutualists.</title>
        <authorList>
            <consortium name="DOE Joint Genome Institute"/>
            <consortium name="Mycorrhizal Genomics Consortium"/>
            <person name="Kohler A."/>
            <person name="Kuo A."/>
            <person name="Nagy L.G."/>
            <person name="Floudas D."/>
            <person name="Copeland A."/>
            <person name="Barry K.W."/>
            <person name="Cichocki N."/>
            <person name="Veneault-Fourrey C."/>
            <person name="LaButti K."/>
            <person name="Lindquist E.A."/>
            <person name="Lipzen A."/>
            <person name="Lundell T."/>
            <person name="Morin E."/>
            <person name="Murat C."/>
            <person name="Riley R."/>
            <person name="Ohm R."/>
            <person name="Sun H."/>
            <person name="Tunlid A."/>
            <person name="Henrissat B."/>
            <person name="Grigoriev I.V."/>
            <person name="Hibbett D.S."/>
            <person name="Martin F."/>
        </authorList>
    </citation>
    <scope>NUCLEOTIDE SEQUENCE [LARGE SCALE GENOMIC DNA]</scope>
    <source>
        <strain evidence="2">Marx 270</strain>
    </source>
</reference>
<organism evidence="1 2">
    <name type="scientific">Pisolithus tinctorius Marx 270</name>
    <dbReference type="NCBI Taxonomy" id="870435"/>
    <lineage>
        <taxon>Eukaryota</taxon>
        <taxon>Fungi</taxon>
        <taxon>Dikarya</taxon>
        <taxon>Basidiomycota</taxon>
        <taxon>Agaricomycotina</taxon>
        <taxon>Agaricomycetes</taxon>
        <taxon>Agaricomycetidae</taxon>
        <taxon>Boletales</taxon>
        <taxon>Sclerodermatineae</taxon>
        <taxon>Pisolithaceae</taxon>
        <taxon>Pisolithus</taxon>
    </lineage>
</organism>
<accession>A0A0C3PIK2</accession>
<dbReference type="Proteomes" id="UP000054217">
    <property type="component" value="Unassembled WGS sequence"/>
</dbReference>
<evidence type="ECO:0000313" key="1">
    <source>
        <dbReference type="EMBL" id="KIO13950.1"/>
    </source>
</evidence>
<gene>
    <name evidence="1" type="ORF">M404DRAFT_992201</name>
</gene>
<keyword evidence="2" id="KW-1185">Reference proteome</keyword>
<dbReference type="AlphaFoldDB" id="A0A0C3PIK2"/>
<dbReference type="HOGENOM" id="CLU_1787600_0_0_1"/>